<dbReference type="GO" id="GO:0005737">
    <property type="term" value="C:cytoplasm"/>
    <property type="evidence" value="ECO:0007669"/>
    <property type="project" value="UniProtKB-SubCell"/>
</dbReference>
<dbReference type="PANTHER" id="PTHR34298">
    <property type="entry name" value="SEGREGATION AND CONDENSATION PROTEIN B"/>
    <property type="match status" value="1"/>
</dbReference>
<comment type="subcellular location">
    <subcellularLocation>
        <location evidence="5">Cytoplasm</location>
    </subcellularLocation>
    <text evidence="5">Associated with two foci at the outer edges of the nucleoid region in young cells, and at four foci within both cell halves in older cells.</text>
</comment>
<dbReference type="NCBIfam" id="TIGR00281">
    <property type="entry name" value="SMC-Scp complex subunit ScpB"/>
    <property type="match status" value="1"/>
</dbReference>
<dbReference type="PATRIC" id="fig|1121865.3.peg.961"/>
<dbReference type="OrthoDB" id="9806226at2"/>
<dbReference type="STRING" id="1121865.OMW_00972"/>
<evidence type="ECO:0000256" key="2">
    <source>
        <dbReference type="ARBA" id="ARBA00022618"/>
    </source>
</evidence>
<dbReference type="PIRSF" id="PIRSF019345">
    <property type="entry name" value="ScpB"/>
    <property type="match status" value="1"/>
</dbReference>
<evidence type="ECO:0000256" key="5">
    <source>
        <dbReference type="HAMAP-Rule" id="MF_01804"/>
    </source>
</evidence>
<dbReference type="PANTHER" id="PTHR34298:SF2">
    <property type="entry name" value="SEGREGATION AND CONDENSATION PROTEIN B"/>
    <property type="match status" value="1"/>
</dbReference>
<evidence type="ECO:0000313" key="7">
    <source>
        <dbReference type="Proteomes" id="UP000014113"/>
    </source>
</evidence>
<evidence type="ECO:0000313" key="6">
    <source>
        <dbReference type="EMBL" id="EOW87570.1"/>
    </source>
</evidence>
<comment type="function">
    <text evidence="5">Participates in chromosomal partition during cell division. May act via the formation of a condensin-like complex containing Smc and ScpA that pull DNA away from mid-cell into both cell halves.</text>
</comment>
<keyword evidence="4 5" id="KW-0131">Cell cycle</keyword>
<protein>
    <recommendedName>
        <fullName evidence="5">Segregation and condensation protein B</fullName>
    </recommendedName>
</protein>
<dbReference type="HAMAP" id="MF_01804">
    <property type="entry name" value="ScpB"/>
    <property type="match status" value="1"/>
</dbReference>
<evidence type="ECO:0000256" key="1">
    <source>
        <dbReference type="ARBA" id="ARBA00022490"/>
    </source>
</evidence>
<keyword evidence="3 5" id="KW-0159">Chromosome partition</keyword>
<dbReference type="eggNOG" id="COG1386">
    <property type="taxonomic scope" value="Bacteria"/>
</dbReference>
<keyword evidence="7" id="KW-1185">Reference proteome</keyword>
<organism evidence="6 7">
    <name type="scientific">Enterococcus columbae DSM 7374 = ATCC 51263</name>
    <dbReference type="NCBI Taxonomy" id="1121865"/>
    <lineage>
        <taxon>Bacteria</taxon>
        <taxon>Bacillati</taxon>
        <taxon>Bacillota</taxon>
        <taxon>Bacilli</taxon>
        <taxon>Lactobacillales</taxon>
        <taxon>Enterococcaceae</taxon>
        <taxon>Enterococcus</taxon>
    </lineage>
</organism>
<dbReference type="Proteomes" id="UP000014113">
    <property type="component" value="Unassembled WGS sequence"/>
</dbReference>
<proteinExistence type="inferred from homology"/>
<dbReference type="GO" id="GO:0051304">
    <property type="term" value="P:chromosome separation"/>
    <property type="evidence" value="ECO:0007669"/>
    <property type="project" value="InterPro"/>
</dbReference>
<evidence type="ECO:0000256" key="4">
    <source>
        <dbReference type="ARBA" id="ARBA00023306"/>
    </source>
</evidence>
<comment type="similarity">
    <text evidence="5">Belongs to the ScpB family.</text>
</comment>
<gene>
    <name evidence="5" type="primary">scpB</name>
    <name evidence="6" type="ORF">I568_00235</name>
</gene>
<dbReference type="GO" id="GO:0051301">
    <property type="term" value="P:cell division"/>
    <property type="evidence" value="ECO:0007669"/>
    <property type="project" value="UniProtKB-KW"/>
</dbReference>
<sequence length="205" mass="23552">MSIISQIEALLFVAGDEGTTLDELGYLLKTSTVEVYQQLERLNQRYLDNSECAIEIKELGNRFMLTTKKQHTKLLKRYAQSPMANRLSQAALETLAVIAYKQPITRLEVDQIRGVNSSASIQKLVSFQLIEETGRLEAPGRPRIYGTTQYFMDYFGLRDLKELPDIQEMELDLAQELPNQLFKEVDEAIFHRENTEELKESDGKE</sequence>
<dbReference type="InterPro" id="IPR036388">
    <property type="entry name" value="WH-like_DNA-bd_sf"/>
</dbReference>
<evidence type="ECO:0000256" key="3">
    <source>
        <dbReference type="ARBA" id="ARBA00022829"/>
    </source>
</evidence>
<comment type="subunit">
    <text evidence="5">Homodimer. Homodimerization may be required to stabilize the binding of ScpA to the Smc head domains. Component of a cohesin-like complex composed of ScpA, ScpB and the Smc homodimer, in which ScpA and ScpB bind to the head domain of Smc. The presence of the three proteins is required for the association of the complex with DNA.</text>
</comment>
<comment type="caution">
    <text evidence="6">The sequence shown here is derived from an EMBL/GenBank/DDBJ whole genome shotgun (WGS) entry which is preliminary data.</text>
</comment>
<keyword evidence="2 5" id="KW-0132">Cell division</keyword>
<keyword evidence="1 5" id="KW-0963">Cytoplasm</keyword>
<dbReference type="EMBL" id="ASWJ01000002">
    <property type="protein sequence ID" value="EOW87570.1"/>
    <property type="molecule type" value="Genomic_DNA"/>
</dbReference>
<dbReference type="RefSeq" id="WP_016183132.1">
    <property type="nucleotide sequence ID" value="NZ_JXKI01000016.1"/>
</dbReference>
<dbReference type="InterPro" id="IPR005234">
    <property type="entry name" value="ScpB_csome_segregation"/>
</dbReference>
<dbReference type="AlphaFoldDB" id="S1NET4"/>
<accession>S1NET4</accession>
<name>S1NET4_9ENTE</name>
<reference evidence="6 7" key="1">
    <citation type="submission" date="2013-03" db="EMBL/GenBank/DDBJ databases">
        <title>The Genome Sequence of Enterococcus columbae ATCC_51263 (PacBio/Illumina hybrid assembly).</title>
        <authorList>
            <consortium name="The Broad Institute Genomics Platform"/>
            <consortium name="The Broad Institute Genome Sequencing Center for Infectious Disease"/>
            <person name="Earl A."/>
            <person name="Russ C."/>
            <person name="Gilmore M."/>
            <person name="Surin D."/>
            <person name="Walker B."/>
            <person name="Young S."/>
            <person name="Zeng Q."/>
            <person name="Gargeya S."/>
            <person name="Fitzgerald M."/>
            <person name="Haas B."/>
            <person name="Abouelleil A."/>
            <person name="Allen A.W."/>
            <person name="Alvarado L."/>
            <person name="Arachchi H.M."/>
            <person name="Berlin A.M."/>
            <person name="Chapman S.B."/>
            <person name="Gainer-Dewar J."/>
            <person name="Goldberg J."/>
            <person name="Griggs A."/>
            <person name="Gujja S."/>
            <person name="Hansen M."/>
            <person name="Howarth C."/>
            <person name="Imamovic A."/>
            <person name="Ireland A."/>
            <person name="Larimer J."/>
            <person name="McCowan C."/>
            <person name="Murphy C."/>
            <person name="Pearson M."/>
            <person name="Poon T.W."/>
            <person name="Priest M."/>
            <person name="Roberts A."/>
            <person name="Saif S."/>
            <person name="Shea T."/>
            <person name="Sisk P."/>
            <person name="Sykes S."/>
            <person name="Wortman J."/>
            <person name="Nusbaum C."/>
            <person name="Birren B."/>
        </authorList>
    </citation>
    <scope>NUCLEOTIDE SEQUENCE [LARGE SCALE GENOMIC DNA]</scope>
    <source>
        <strain evidence="6 7">ATCC 51263</strain>
    </source>
</reference>
<dbReference type="Pfam" id="PF04079">
    <property type="entry name" value="SMC_ScpB"/>
    <property type="match status" value="1"/>
</dbReference>
<dbReference type="SUPFAM" id="SSF46785">
    <property type="entry name" value="Winged helix' DNA-binding domain"/>
    <property type="match status" value="2"/>
</dbReference>
<dbReference type="GO" id="GO:0006260">
    <property type="term" value="P:DNA replication"/>
    <property type="evidence" value="ECO:0007669"/>
    <property type="project" value="UniProtKB-UniRule"/>
</dbReference>
<dbReference type="Gene3D" id="1.10.10.10">
    <property type="entry name" value="Winged helix-like DNA-binding domain superfamily/Winged helix DNA-binding domain"/>
    <property type="match status" value="2"/>
</dbReference>
<dbReference type="InterPro" id="IPR036390">
    <property type="entry name" value="WH_DNA-bd_sf"/>
</dbReference>